<keyword evidence="1" id="KW-0812">Transmembrane</keyword>
<gene>
    <name evidence="2" type="ORF">DF3PB_1300009</name>
</gene>
<sequence length="236" mass="25379">MCTTACAPAWLDLASAVVTGSPLTARPLPSLSTRRGTIRSPLAIRVARVAFIALAATSCGILVLWPYLAPSGDRLHIAASLPVVDLGQDRDAVLDAVYTGIDRRGRPFSLHSILIRPLDSERSRVQLASPELSMTLADGRPVTMQANVGVYDQDQWILALTGKVVLDVGQDYQMKTESTLLDIRNERAEGDKPVLAAGPFGHLQADGFRLEEGGKTLTFLGRSRLISRETFDAGAS</sequence>
<dbReference type="InterPro" id="IPR010664">
    <property type="entry name" value="LipoPS_assembly_LptC-rel"/>
</dbReference>
<keyword evidence="1" id="KW-1133">Transmembrane helix</keyword>
<dbReference type="Pfam" id="PF06835">
    <property type="entry name" value="LptC"/>
    <property type="match status" value="1"/>
</dbReference>
<name>A0A380T8R7_9ZZZZ</name>
<proteinExistence type="predicted"/>
<evidence type="ECO:0000313" key="2">
    <source>
        <dbReference type="EMBL" id="SUS04406.1"/>
    </source>
</evidence>
<protein>
    <recommendedName>
        <fullName evidence="3">LPS export ABC transporter periplasmic protein LptC</fullName>
    </recommendedName>
</protein>
<dbReference type="EMBL" id="UIDG01000036">
    <property type="protein sequence ID" value="SUS04406.1"/>
    <property type="molecule type" value="Genomic_DNA"/>
</dbReference>
<organism evidence="2">
    <name type="scientific">metagenome</name>
    <dbReference type="NCBI Taxonomy" id="256318"/>
    <lineage>
        <taxon>unclassified sequences</taxon>
        <taxon>metagenomes</taxon>
    </lineage>
</organism>
<dbReference type="AlphaFoldDB" id="A0A380T8R7"/>
<evidence type="ECO:0000256" key="1">
    <source>
        <dbReference type="SAM" id="Phobius"/>
    </source>
</evidence>
<reference evidence="2" key="1">
    <citation type="submission" date="2018-07" db="EMBL/GenBank/DDBJ databases">
        <authorList>
            <person name="Quirk P.G."/>
            <person name="Krulwich T.A."/>
        </authorList>
    </citation>
    <scope>NUCLEOTIDE SEQUENCE</scope>
</reference>
<dbReference type="Gene3D" id="2.60.450.10">
    <property type="entry name" value="Lipopolysaccharide (LPS) transport protein A like domain"/>
    <property type="match status" value="1"/>
</dbReference>
<keyword evidence="1" id="KW-0472">Membrane</keyword>
<feature type="transmembrane region" description="Helical" evidence="1">
    <location>
        <begin position="49"/>
        <end position="68"/>
    </location>
</feature>
<accession>A0A380T8R7</accession>
<evidence type="ECO:0008006" key="3">
    <source>
        <dbReference type="Google" id="ProtNLM"/>
    </source>
</evidence>